<dbReference type="AlphaFoldDB" id="A0A015JKB6"/>
<accession>A0A015JKB6</accession>
<dbReference type="InterPro" id="IPR051055">
    <property type="entry name" value="PIF1_helicase"/>
</dbReference>
<evidence type="ECO:0000313" key="2">
    <source>
        <dbReference type="Proteomes" id="UP000022910"/>
    </source>
</evidence>
<proteinExistence type="predicted"/>
<dbReference type="SUPFAM" id="SSF52540">
    <property type="entry name" value="P-loop containing nucleoside triphosphate hydrolases"/>
    <property type="match status" value="1"/>
</dbReference>
<sequence>MGTVQDIIFKEDQGPPSLPIAVLISFDNYKGPTITSLEGKRVVPIVPIRRTWNGKSGAPCSRLQIPVRLAWAITVHKSQGLTLQKATIDLGDKEFIAGLAFVAMSRVRAFKDLLFKPFNFERLQRIKECTRLKERLAEEKRLVSMMPGN</sequence>
<keyword evidence="2" id="KW-1185">Reference proteome</keyword>
<dbReference type="PANTHER" id="PTHR47642">
    <property type="entry name" value="ATP-DEPENDENT DNA HELICASE"/>
    <property type="match status" value="1"/>
</dbReference>
<protein>
    <submittedName>
        <fullName evidence="1">Pif1p</fullName>
    </submittedName>
</protein>
<dbReference type="Proteomes" id="UP000022910">
    <property type="component" value="Unassembled WGS sequence"/>
</dbReference>
<dbReference type="InterPro" id="IPR027417">
    <property type="entry name" value="P-loop_NTPase"/>
</dbReference>
<evidence type="ECO:0000313" key="1">
    <source>
        <dbReference type="EMBL" id="EXX67605.1"/>
    </source>
</evidence>
<dbReference type="EMBL" id="JEMT01017667">
    <property type="protein sequence ID" value="EXX67605.1"/>
    <property type="molecule type" value="Genomic_DNA"/>
</dbReference>
<dbReference type="OrthoDB" id="2408190at2759"/>
<comment type="caution">
    <text evidence="1">The sequence shown here is derived from an EMBL/GenBank/DDBJ whole genome shotgun (WGS) entry which is preliminary data.</text>
</comment>
<reference evidence="1 2" key="1">
    <citation type="submission" date="2014-02" db="EMBL/GenBank/DDBJ databases">
        <title>Single nucleus genome sequencing reveals high similarity among nuclei of an endomycorrhizal fungus.</title>
        <authorList>
            <person name="Lin K."/>
            <person name="Geurts R."/>
            <person name="Zhang Z."/>
            <person name="Limpens E."/>
            <person name="Saunders D.G."/>
            <person name="Mu D."/>
            <person name="Pang E."/>
            <person name="Cao H."/>
            <person name="Cha H."/>
            <person name="Lin T."/>
            <person name="Zhou Q."/>
            <person name="Shang Y."/>
            <person name="Li Y."/>
            <person name="Ivanov S."/>
            <person name="Sharma T."/>
            <person name="Velzen R.V."/>
            <person name="Ruijter N.D."/>
            <person name="Aanen D.K."/>
            <person name="Win J."/>
            <person name="Kamoun S."/>
            <person name="Bisseling T."/>
            <person name="Huang S."/>
        </authorList>
    </citation>
    <scope>NUCLEOTIDE SEQUENCE [LARGE SCALE GENOMIC DNA]</scope>
    <source>
        <strain evidence="2">DAOM197198w</strain>
    </source>
</reference>
<organism evidence="1 2">
    <name type="scientific">Rhizophagus irregularis (strain DAOM 197198w)</name>
    <name type="common">Glomus intraradices</name>
    <dbReference type="NCBI Taxonomy" id="1432141"/>
    <lineage>
        <taxon>Eukaryota</taxon>
        <taxon>Fungi</taxon>
        <taxon>Fungi incertae sedis</taxon>
        <taxon>Mucoromycota</taxon>
        <taxon>Glomeromycotina</taxon>
        <taxon>Glomeromycetes</taxon>
        <taxon>Glomerales</taxon>
        <taxon>Glomeraceae</taxon>
        <taxon>Rhizophagus</taxon>
    </lineage>
</organism>
<dbReference type="CDD" id="cd18809">
    <property type="entry name" value="SF1_C_RecD"/>
    <property type="match status" value="1"/>
</dbReference>
<dbReference type="Gene3D" id="3.40.50.300">
    <property type="entry name" value="P-loop containing nucleotide triphosphate hydrolases"/>
    <property type="match status" value="1"/>
</dbReference>
<name>A0A015JKB6_RHIIW</name>
<dbReference type="STRING" id="1432141.A0A015JKB6"/>
<gene>
    <name evidence="1" type="ORF">RirG_112840</name>
</gene>
<dbReference type="HOGENOM" id="CLU_001613_3_3_1"/>